<protein>
    <submittedName>
        <fullName evidence="4">AsmA family protein</fullName>
    </submittedName>
</protein>
<reference evidence="4 5" key="1">
    <citation type="submission" date="2019-07" db="EMBL/GenBank/DDBJ databases">
        <title>Qingshengfaniella alkalisoli gen. nov., sp. nov., isolated from saline soil.</title>
        <authorList>
            <person name="Xu L."/>
            <person name="Huang X.-X."/>
            <person name="Sun J.-Q."/>
        </authorList>
    </citation>
    <scope>NUCLEOTIDE SEQUENCE [LARGE SCALE GENOMIC DNA]</scope>
    <source>
        <strain evidence="4 5">DSM 27279</strain>
    </source>
</reference>
<keyword evidence="2" id="KW-0812">Transmembrane</keyword>
<feature type="domain" description="AsmA" evidence="3">
    <location>
        <begin position="71"/>
        <end position="640"/>
    </location>
</feature>
<dbReference type="GO" id="GO:0090313">
    <property type="term" value="P:regulation of protein targeting to membrane"/>
    <property type="evidence" value="ECO:0007669"/>
    <property type="project" value="TreeGrafter"/>
</dbReference>
<evidence type="ECO:0000256" key="2">
    <source>
        <dbReference type="SAM" id="Phobius"/>
    </source>
</evidence>
<name>A0A556A7D1_9BURK</name>
<organism evidence="4 5">
    <name type="scientific">Verticiella sediminum</name>
    <dbReference type="NCBI Taxonomy" id="1247510"/>
    <lineage>
        <taxon>Bacteria</taxon>
        <taxon>Pseudomonadati</taxon>
        <taxon>Pseudomonadota</taxon>
        <taxon>Betaproteobacteria</taxon>
        <taxon>Burkholderiales</taxon>
        <taxon>Alcaligenaceae</taxon>
        <taxon>Verticiella</taxon>
    </lineage>
</organism>
<feature type="compositionally biased region" description="Low complexity" evidence="1">
    <location>
        <begin position="768"/>
        <end position="785"/>
    </location>
</feature>
<sequence length="833" mass="88395">MLRTVADTWPVSVQLQSLCQLAASFPGTGHGNTRCGRSTRHARNATAQPMGAIVARPWPDPPASARAERTMKTAGKWLLGILATLIVLIAVAGVILYTYDWNRAKPRINALVSDATGRRFAIEGDLGVRWQRDALAPSGWRRYVPLPVIHAESLELGNPDWAEHENMAEVGRVSFGVELLPLLSRAVVLRNLNVDGARVAIERTDQANNWTFEKPAEDDEPAGEPWRVAVSEVRIEQGHLAYRDAPLALSLDAELASLDDAERAKNPSGGEPYGLGFTFEGKYRDAAIKGEGKSGAVLSLRDTAVRYPVMVEASAGKVEARAEGQIGNLYAQPEIDLDVRIAAPSMAMLYPLTGVVLPNTPPFSTDGHLSGTVDPERVLWRYADFHGKVGGSDLDGDLTYDGTGARPKLIGEMRSKLLRFEDLGPVVGVGGAPADPAAKEAEARKGQAKTNKRPGRVLPDDEFLTDRWRAMDLDLKYTGERIVRDPELPFQKLNTHAVMEDGVLSLQPLAFGVADGQVKADIRLDGREDPMRARLQGSVSAVQLPRLFPTVEAMQQSAGRIDGAVALTASGNSVAELLGGAGGEINVYLQSGRISKFLLEAASLNIASAVVAKLFGDSEVRIDCAGVSMALKDGLATMRDFRISTQDALIDITGAVDFKGEILALDIKPQSTSVRLVSLRTPLYVNGTFAKPDIGLEKGPLMLRAGIAAAVIAIAPPAAALLPLTVPGTREETDCNALLAHAREKPSLNPDTRAPVEPVSREGGGRSEATAPADAAPRAQPAEPQRGGRVGDLAVPEGASQAAPRQAPANGRAAPASGGGGGGGTPKSSLQVR</sequence>
<dbReference type="PANTHER" id="PTHR30441:SF9">
    <property type="entry name" value="ASMA FAMILY PROTEIN YHJG"/>
    <property type="match status" value="1"/>
</dbReference>
<dbReference type="InterPro" id="IPR007844">
    <property type="entry name" value="AsmA"/>
</dbReference>
<keyword evidence="2" id="KW-1133">Transmembrane helix</keyword>
<feature type="compositionally biased region" description="Low complexity" evidence="1">
    <location>
        <begin position="801"/>
        <end position="816"/>
    </location>
</feature>
<dbReference type="InterPro" id="IPR052894">
    <property type="entry name" value="AsmA-related"/>
</dbReference>
<feature type="transmembrane region" description="Helical" evidence="2">
    <location>
        <begin position="77"/>
        <end position="99"/>
    </location>
</feature>
<feature type="region of interest" description="Disordered" evidence="1">
    <location>
        <begin position="741"/>
        <end position="833"/>
    </location>
</feature>
<dbReference type="Proteomes" id="UP000318405">
    <property type="component" value="Unassembled WGS sequence"/>
</dbReference>
<evidence type="ECO:0000256" key="1">
    <source>
        <dbReference type="SAM" id="MobiDB-lite"/>
    </source>
</evidence>
<keyword evidence="5" id="KW-1185">Reference proteome</keyword>
<proteinExistence type="predicted"/>
<evidence type="ECO:0000259" key="3">
    <source>
        <dbReference type="Pfam" id="PF05170"/>
    </source>
</evidence>
<evidence type="ECO:0000313" key="5">
    <source>
        <dbReference type="Proteomes" id="UP000318405"/>
    </source>
</evidence>
<dbReference type="OrthoDB" id="5749006at2"/>
<gene>
    <name evidence="4" type="ORF">FOZ76_24375</name>
</gene>
<dbReference type="Pfam" id="PF05170">
    <property type="entry name" value="AsmA"/>
    <property type="match status" value="1"/>
</dbReference>
<dbReference type="AlphaFoldDB" id="A0A556A7D1"/>
<keyword evidence="2" id="KW-0472">Membrane</keyword>
<dbReference type="EMBL" id="VLTJ01000042">
    <property type="protein sequence ID" value="TSH88784.1"/>
    <property type="molecule type" value="Genomic_DNA"/>
</dbReference>
<comment type="caution">
    <text evidence="4">The sequence shown here is derived from an EMBL/GenBank/DDBJ whole genome shotgun (WGS) entry which is preliminary data.</text>
</comment>
<dbReference type="GO" id="GO:0005886">
    <property type="term" value="C:plasma membrane"/>
    <property type="evidence" value="ECO:0007669"/>
    <property type="project" value="TreeGrafter"/>
</dbReference>
<evidence type="ECO:0000313" key="4">
    <source>
        <dbReference type="EMBL" id="TSH88784.1"/>
    </source>
</evidence>
<accession>A0A556A7D1</accession>
<feature type="region of interest" description="Disordered" evidence="1">
    <location>
        <begin position="434"/>
        <end position="454"/>
    </location>
</feature>
<dbReference type="PANTHER" id="PTHR30441">
    <property type="entry name" value="DUF748 DOMAIN-CONTAINING PROTEIN"/>
    <property type="match status" value="1"/>
</dbReference>